<dbReference type="EMBL" id="LSRQ01003477">
    <property type="protein sequence ID" value="OAY71420.1"/>
    <property type="molecule type" value="Genomic_DNA"/>
</dbReference>
<gene>
    <name evidence="2" type="ORF">ACMD2_16688</name>
</gene>
<evidence type="ECO:0000313" key="3">
    <source>
        <dbReference type="Proteomes" id="UP000092600"/>
    </source>
</evidence>
<dbReference type="InterPro" id="IPR003676">
    <property type="entry name" value="SAUR_fam"/>
</dbReference>
<organism evidence="2 3">
    <name type="scientific">Ananas comosus</name>
    <name type="common">Pineapple</name>
    <name type="synonym">Ananas ananas</name>
    <dbReference type="NCBI Taxonomy" id="4615"/>
    <lineage>
        <taxon>Eukaryota</taxon>
        <taxon>Viridiplantae</taxon>
        <taxon>Streptophyta</taxon>
        <taxon>Embryophyta</taxon>
        <taxon>Tracheophyta</taxon>
        <taxon>Spermatophyta</taxon>
        <taxon>Magnoliopsida</taxon>
        <taxon>Liliopsida</taxon>
        <taxon>Poales</taxon>
        <taxon>Bromeliaceae</taxon>
        <taxon>Bromelioideae</taxon>
        <taxon>Ananas</taxon>
    </lineage>
</organism>
<comment type="similarity">
    <text evidence="1">Belongs to the ARG7 family.</text>
</comment>
<dbReference type="Gramene" id="Aco027606.1.mrna1">
    <property type="protein sequence ID" value="Aco027606.1.mrna1.cds1"/>
    <property type="gene ID" value="Aco027606.1.path1"/>
</dbReference>
<comment type="caution">
    <text evidence="2">The sequence shown here is derived from an EMBL/GenBank/DDBJ whole genome shotgun (WGS) entry which is preliminary data.</text>
</comment>
<reference evidence="2 3" key="1">
    <citation type="journal article" date="2016" name="DNA Res.">
        <title>The draft genome of MD-2 pineapple using hybrid error correction of long reads.</title>
        <authorList>
            <person name="Redwan R.M."/>
            <person name="Saidin A."/>
            <person name="Kumar S.V."/>
        </authorList>
    </citation>
    <scope>NUCLEOTIDE SEQUENCE [LARGE SCALE GENOMIC DNA]</scope>
    <source>
        <strain evidence="3">cv. MD2</strain>
        <tissue evidence="2">Leaf</tissue>
    </source>
</reference>
<dbReference type="SMR" id="A0A199V3H9"/>
<dbReference type="STRING" id="4615.A0A199V3H9"/>
<dbReference type="PANTHER" id="PTHR31929">
    <property type="entry name" value="SAUR-LIKE AUXIN-RESPONSIVE PROTEIN FAMILY-RELATED"/>
    <property type="match status" value="1"/>
</dbReference>
<evidence type="ECO:0000256" key="1">
    <source>
        <dbReference type="ARBA" id="ARBA00006974"/>
    </source>
</evidence>
<sequence length="97" mass="10918">MSIRVPGTATAKLMLRRAFVGKPTDPFSDLPKGHFPICIGEEQKRFMVPISYLKHPLFQKLLDGAEEEVELDHQRGVLRVPCGEDAFVKLTNQLKGQ</sequence>
<evidence type="ECO:0000313" key="2">
    <source>
        <dbReference type="EMBL" id="OAY71420.1"/>
    </source>
</evidence>
<dbReference type="GO" id="GO:0009733">
    <property type="term" value="P:response to auxin"/>
    <property type="evidence" value="ECO:0007669"/>
    <property type="project" value="InterPro"/>
</dbReference>
<protein>
    <submittedName>
        <fullName evidence="2">Indole-3-acetic acid-induced protein ARG7</fullName>
    </submittedName>
</protein>
<proteinExistence type="inferred from homology"/>
<accession>A0A199V3H9</accession>
<dbReference type="Proteomes" id="UP000092600">
    <property type="component" value="Unassembled WGS sequence"/>
</dbReference>
<dbReference type="AlphaFoldDB" id="A0A199V3H9"/>
<name>A0A199V3H9_ANACO</name>
<dbReference type="Pfam" id="PF02519">
    <property type="entry name" value="Auxin_inducible"/>
    <property type="match status" value="1"/>
</dbReference>